<sequence length="355" mass="37111">AQPVFRDPLDTPAQPSALAAGSRLIAVAPAGTGAVAVGPRGHILYAEAGGQQWTQAQVPVGSDLVAVHFPTAQRGWAVGHDGVVLHSRDGGRHWHKQLDGRQAAQRMLAFYEAEVAARGRTGTASASEPAAEAESEADAALERALSEARHFAEDGPVHPFLDVWFENERQGFIVGAFGLIFRTEDGGESWTPWFHRVDNPMSLHLYGVRGGGPGQPVYAVGERGLILRLDRDAGRFVAVSGDYEGTYFGVLPGAAATLVFGMRGNAYRSTDDGRSWHKVDTGTRAGLPAGAALGAGRVALVSQGGELLLSTDHGASFVRQAGERARPGALAGIAALGEHGIAVVGEHGVGAETLQ</sequence>
<dbReference type="Gene3D" id="2.130.10.10">
    <property type="entry name" value="YVTN repeat-like/Quinoprotein amine dehydrogenase"/>
    <property type="match status" value="2"/>
</dbReference>
<reference evidence="4 5" key="1">
    <citation type="submission" date="2012-09" db="EMBL/GenBank/DDBJ databases">
        <title>Draft Genome Sequences of 6 Strains from Genus Thauera.</title>
        <authorList>
            <person name="Liu B."/>
            <person name="Shapleigh J.P."/>
            <person name="Frostegard A.H."/>
        </authorList>
    </citation>
    <scope>NUCLEOTIDE SEQUENCE [LARGE SCALE GENOMIC DNA]</scope>
    <source>
        <strain evidence="5">47Lol / DSM 12138</strain>
    </source>
</reference>
<dbReference type="Proteomes" id="UP000013232">
    <property type="component" value="Unassembled WGS sequence"/>
</dbReference>
<keyword evidence="2" id="KW-0604">Photosystem II</keyword>
<comment type="caution">
    <text evidence="4">The sequence shown here is derived from an EMBL/GenBank/DDBJ whole genome shotgun (WGS) entry which is preliminary data.</text>
</comment>
<dbReference type="SUPFAM" id="SSF110296">
    <property type="entry name" value="Oligoxyloglucan reducing end-specific cellobiohydrolase"/>
    <property type="match status" value="1"/>
</dbReference>
<dbReference type="RefSeq" id="WP_004348726.1">
    <property type="nucleotide sequence ID" value="NZ_AMXE01000155.1"/>
</dbReference>
<evidence type="ECO:0000313" key="5">
    <source>
        <dbReference type="Proteomes" id="UP000013232"/>
    </source>
</evidence>
<evidence type="ECO:0000313" key="4">
    <source>
        <dbReference type="EMBL" id="ENO83560.1"/>
    </source>
</evidence>
<feature type="non-terminal residue" evidence="4">
    <location>
        <position position="1"/>
    </location>
</feature>
<evidence type="ECO:0000259" key="3">
    <source>
        <dbReference type="Pfam" id="PF14870"/>
    </source>
</evidence>
<dbReference type="PANTHER" id="PTHR47199:SF2">
    <property type="entry name" value="PHOTOSYSTEM II STABILITY_ASSEMBLY FACTOR HCF136, CHLOROPLASTIC"/>
    <property type="match status" value="1"/>
</dbReference>
<evidence type="ECO:0000256" key="1">
    <source>
        <dbReference type="ARBA" id="ARBA00022531"/>
    </source>
</evidence>
<evidence type="ECO:0000256" key="2">
    <source>
        <dbReference type="ARBA" id="ARBA00023276"/>
    </source>
</evidence>
<feature type="domain" description="Photosynthesis system II assembly factor Ycf48/Hcf136-like" evidence="3">
    <location>
        <begin position="50"/>
        <end position="97"/>
    </location>
</feature>
<keyword evidence="4" id="KW-0378">Hydrolase</keyword>
<dbReference type="eggNOG" id="COG4447">
    <property type="taxonomic scope" value="Bacteria"/>
</dbReference>
<gene>
    <name evidence="4" type="ORF">C666_18720</name>
</gene>
<protein>
    <submittedName>
        <fullName evidence="4">Glycosyl hydrolase</fullName>
    </submittedName>
</protein>
<dbReference type="STRING" id="1123367.GCA_000621305_00285"/>
<dbReference type="InterPro" id="IPR015943">
    <property type="entry name" value="WD40/YVTN_repeat-like_dom_sf"/>
</dbReference>
<dbReference type="GO" id="GO:0016787">
    <property type="term" value="F:hydrolase activity"/>
    <property type="evidence" value="ECO:0007669"/>
    <property type="project" value="UniProtKB-KW"/>
</dbReference>
<dbReference type="GO" id="GO:0009523">
    <property type="term" value="C:photosystem II"/>
    <property type="evidence" value="ECO:0007669"/>
    <property type="project" value="UniProtKB-KW"/>
</dbReference>
<organism evidence="4 5">
    <name type="scientific">Thauera linaloolentis (strain DSM 12138 / JCM 21573 / CCUG 41526 / CIP 105981 / IAM 15112 / NBRC 102519 / 47Lol)</name>
    <dbReference type="NCBI Taxonomy" id="1123367"/>
    <lineage>
        <taxon>Bacteria</taxon>
        <taxon>Pseudomonadati</taxon>
        <taxon>Pseudomonadota</taxon>
        <taxon>Betaproteobacteria</taxon>
        <taxon>Rhodocyclales</taxon>
        <taxon>Zoogloeaceae</taxon>
        <taxon>Thauera</taxon>
    </lineage>
</organism>
<dbReference type="GO" id="GO:0015979">
    <property type="term" value="P:photosynthesis"/>
    <property type="evidence" value="ECO:0007669"/>
    <property type="project" value="UniProtKB-KW"/>
</dbReference>
<dbReference type="EMBL" id="AMXE01000155">
    <property type="protein sequence ID" value="ENO83560.1"/>
    <property type="molecule type" value="Genomic_DNA"/>
</dbReference>
<keyword evidence="1" id="KW-0602">Photosynthesis</keyword>
<feature type="domain" description="Photosynthesis system II assembly factor Ycf48/Hcf136-like" evidence="3">
    <location>
        <begin position="160"/>
        <end position="278"/>
    </location>
</feature>
<accession>N6XW96</accession>
<dbReference type="PANTHER" id="PTHR47199">
    <property type="entry name" value="PHOTOSYSTEM II STABILITY/ASSEMBLY FACTOR HCF136, CHLOROPLASTIC"/>
    <property type="match status" value="1"/>
</dbReference>
<name>N6XW96_THAL4</name>
<dbReference type="InterPro" id="IPR028203">
    <property type="entry name" value="PSII_CF48-like_dom"/>
</dbReference>
<keyword evidence="5" id="KW-1185">Reference proteome</keyword>
<dbReference type="OrthoDB" id="9767885at2"/>
<dbReference type="Pfam" id="PF14870">
    <property type="entry name" value="PSII_BNR"/>
    <property type="match status" value="2"/>
</dbReference>
<dbReference type="AlphaFoldDB" id="N6XW96"/>
<proteinExistence type="predicted"/>